<dbReference type="PANTHER" id="PTHR33146:SF27">
    <property type="entry name" value="ENDONUCLEASE 2"/>
    <property type="match status" value="1"/>
</dbReference>
<name>A0ABD1HJZ4_SALDI</name>
<dbReference type="EC" id="3.1.30.1" evidence="4"/>
<keyword evidence="8" id="KW-0255">Endonuclease</keyword>
<evidence type="ECO:0000256" key="1">
    <source>
        <dbReference type="ARBA" id="ARBA00000245"/>
    </source>
</evidence>
<dbReference type="AlphaFoldDB" id="A0ABD1HJZ4"/>
<dbReference type="InterPro" id="IPR003154">
    <property type="entry name" value="S1/P1nuclease"/>
</dbReference>
<keyword evidence="5" id="KW-0540">Nuclease</keyword>
<evidence type="ECO:0000256" key="3">
    <source>
        <dbReference type="ARBA" id="ARBA00011245"/>
    </source>
</evidence>
<feature type="signal peptide" evidence="12">
    <location>
        <begin position="1"/>
        <end position="19"/>
    </location>
</feature>
<keyword evidence="11" id="KW-0325">Glycoprotein</keyword>
<evidence type="ECO:0000256" key="9">
    <source>
        <dbReference type="ARBA" id="ARBA00022801"/>
    </source>
</evidence>
<dbReference type="GO" id="GO:0004521">
    <property type="term" value="F:RNA endonuclease activity"/>
    <property type="evidence" value="ECO:0007669"/>
    <property type="project" value="UniProtKB-ARBA"/>
</dbReference>
<evidence type="ECO:0000256" key="10">
    <source>
        <dbReference type="ARBA" id="ARBA00023157"/>
    </source>
</evidence>
<dbReference type="GO" id="GO:0000014">
    <property type="term" value="F:single-stranded DNA endodeoxyribonuclease activity"/>
    <property type="evidence" value="ECO:0007669"/>
    <property type="project" value="UniProtKB-ARBA"/>
</dbReference>
<evidence type="ECO:0000256" key="12">
    <source>
        <dbReference type="SAM" id="SignalP"/>
    </source>
</evidence>
<dbReference type="InterPro" id="IPR008947">
    <property type="entry name" value="PLipase_C/P1_nuclease_dom_sf"/>
</dbReference>
<evidence type="ECO:0000256" key="4">
    <source>
        <dbReference type="ARBA" id="ARBA00012562"/>
    </source>
</evidence>
<dbReference type="Gene3D" id="1.10.575.10">
    <property type="entry name" value="P1 Nuclease"/>
    <property type="match status" value="1"/>
</dbReference>
<dbReference type="GO" id="GO:0006308">
    <property type="term" value="P:DNA catabolic process"/>
    <property type="evidence" value="ECO:0007669"/>
    <property type="project" value="UniProtKB-ARBA"/>
</dbReference>
<dbReference type="Pfam" id="PF02265">
    <property type="entry name" value="S1-P1_nuclease"/>
    <property type="match status" value="1"/>
</dbReference>
<evidence type="ECO:0000256" key="2">
    <source>
        <dbReference type="ARBA" id="ARBA00009547"/>
    </source>
</evidence>
<comment type="subunit">
    <text evidence="3">Monomer.</text>
</comment>
<organism evidence="13 14">
    <name type="scientific">Salvia divinorum</name>
    <name type="common">Maria pastora</name>
    <name type="synonym">Diviner's sage</name>
    <dbReference type="NCBI Taxonomy" id="28513"/>
    <lineage>
        <taxon>Eukaryota</taxon>
        <taxon>Viridiplantae</taxon>
        <taxon>Streptophyta</taxon>
        <taxon>Embryophyta</taxon>
        <taxon>Tracheophyta</taxon>
        <taxon>Spermatophyta</taxon>
        <taxon>Magnoliopsida</taxon>
        <taxon>eudicotyledons</taxon>
        <taxon>Gunneridae</taxon>
        <taxon>Pentapetalae</taxon>
        <taxon>asterids</taxon>
        <taxon>lamiids</taxon>
        <taxon>Lamiales</taxon>
        <taxon>Lamiaceae</taxon>
        <taxon>Nepetoideae</taxon>
        <taxon>Mentheae</taxon>
        <taxon>Salviinae</taxon>
        <taxon>Salvia</taxon>
        <taxon>Salvia subgen. Calosphace</taxon>
    </lineage>
</organism>
<comment type="caution">
    <text evidence="13">The sequence shown here is derived from an EMBL/GenBank/DDBJ whole genome shotgun (WGS) entry which is preliminary data.</text>
</comment>
<dbReference type="EMBL" id="JBEAFC010000005">
    <property type="protein sequence ID" value="KAL1556637.1"/>
    <property type="molecule type" value="Genomic_DNA"/>
</dbReference>
<evidence type="ECO:0000313" key="14">
    <source>
        <dbReference type="Proteomes" id="UP001567538"/>
    </source>
</evidence>
<feature type="chain" id="PRO_5044768941" description="Aspergillus nuclease S1" evidence="12">
    <location>
        <begin position="20"/>
        <end position="285"/>
    </location>
</feature>
<accession>A0ABD1HJZ4</accession>
<dbReference type="PANTHER" id="PTHR33146">
    <property type="entry name" value="ENDONUCLEASE 4"/>
    <property type="match status" value="1"/>
</dbReference>
<gene>
    <name evidence="13" type="ORF">AAHA92_12231</name>
</gene>
<dbReference type="GO" id="GO:0046872">
    <property type="term" value="F:metal ion binding"/>
    <property type="evidence" value="ECO:0007669"/>
    <property type="project" value="UniProtKB-KW"/>
</dbReference>
<comment type="catalytic activity">
    <reaction evidence="1">
        <text>Endonucleolytic cleavage to 5'-phosphomononucleotide and 5'-phosphooligonucleotide end-products.</text>
        <dbReference type="EC" id="3.1.30.1"/>
    </reaction>
</comment>
<evidence type="ECO:0000256" key="7">
    <source>
        <dbReference type="ARBA" id="ARBA00022729"/>
    </source>
</evidence>
<evidence type="ECO:0000256" key="11">
    <source>
        <dbReference type="ARBA" id="ARBA00023180"/>
    </source>
</evidence>
<sequence>MENRKLFHILLISFSLTLATPCAHGWGFEGHTAICRIAQARLTKPALAALEKLLPLNGEFGALCPWADTVKFRYRWSSSLHFINTPERLCSYSYARDCKGRGGVNGNCLEGAINNYTTQLNLKKTPQYNLTEALLFLSHFVGDIHQPLHTGFASDKGGNTIKVRWFNRASELHHVWDTDIIKTAQGKGANATNLDGFINQIQQKINGLWAKQVRGWEACKTATCPNVYAAESIKAACEWAYKGVQTGSVLADDYFKTRLPIVQLRIAQAGVRLASALNRILAVAG</sequence>
<proteinExistence type="inferred from homology"/>
<reference evidence="13 14" key="1">
    <citation type="submission" date="2024-06" db="EMBL/GenBank/DDBJ databases">
        <title>A chromosome level genome sequence of Diviner's sage (Salvia divinorum).</title>
        <authorList>
            <person name="Ford S.A."/>
            <person name="Ro D.-K."/>
            <person name="Ness R.W."/>
            <person name="Phillips M.A."/>
        </authorList>
    </citation>
    <scope>NUCLEOTIDE SEQUENCE [LARGE SCALE GENOMIC DNA]</scope>
    <source>
        <strain evidence="13">SAF-2024a</strain>
        <tissue evidence="13">Leaf</tissue>
    </source>
</reference>
<protein>
    <recommendedName>
        <fullName evidence="4">Aspergillus nuclease S1</fullName>
        <ecNumber evidence="4">3.1.30.1</ecNumber>
    </recommendedName>
</protein>
<evidence type="ECO:0000256" key="5">
    <source>
        <dbReference type="ARBA" id="ARBA00022722"/>
    </source>
</evidence>
<dbReference type="FunFam" id="1.10.575.10:FF:000002">
    <property type="entry name" value="Endonuclease 2"/>
    <property type="match status" value="1"/>
</dbReference>
<dbReference type="Proteomes" id="UP001567538">
    <property type="component" value="Unassembled WGS sequence"/>
</dbReference>
<comment type="similarity">
    <text evidence="2">Belongs to the nuclease type I family.</text>
</comment>
<keyword evidence="14" id="KW-1185">Reference proteome</keyword>
<dbReference type="CDD" id="cd11010">
    <property type="entry name" value="S1-P1_nuclease"/>
    <property type="match status" value="1"/>
</dbReference>
<keyword evidence="7 12" id="KW-0732">Signal</keyword>
<keyword evidence="10" id="KW-1015">Disulfide bond</keyword>
<dbReference type="SUPFAM" id="SSF48537">
    <property type="entry name" value="Phospholipase C/P1 nuclease"/>
    <property type="match status" value="1"/>
</dbReference>
<evidence type="ECO:0000256" key="8">
    <source>
        <dbReference type="ARBA" id="ARBA00022759"/>
    </source>
</evidence>
<keyword evidence="9" id="KW-0378">Hydrolase</keyword>
<keyword evidence="6" id="KW-0479">Metal-binding</keyword>
<evidence type="ECO:0000256" key="6">
    <source>
        <dbReference type="ARBA" id="ARBA00022723"/>
    </source>
</evidence>
<evidence type="ECO:0000313" key="13">
    <source>
        <dbReference type="EMBL" id="KAL1556637.1"/>
    </source>
</evidence>